<dbReference type="InterPro" id="IPR040007">
    <property type="entry name" value="Tho2"/>
</dbReference>
<gene>
    <name evidence="4" type="ORF">CDCA_CDCA16G4146</name>
</gene>
<dbReference type="InterPro" id="IPR032302">
    <property type="entry name" value="THOC2_N"/>
</dbReference>
<evidence type="ECO:0000259" key="3">
    <source>
        <dbReference type="Pfam" id="PF16134"/>
    </source>
</evidence>
<dbReference type="GO" id="GO:0000445">
    <property type="term" value="C:THO complex part of transcription export complex"/>
    <property type="evidence" value="ECO:0007669"/>
    <property type="project" value="TreeGrafter"/>
</dbReference>
<evidence type="ECO:0000256" key="1">
    <source>
        <dbReference type="SAM" id="MobiDB-lite"/>
    </source>
</evidence>
<protein>
    <submittedName>
        <fullName evidence="4">Uncharacterized protein</fullName>
    </submittedName>
</protein>
<feature type="region of interest" description="Disordered" evidence="1">
    <location>
        <begin position="1"/>
        <end position="26"/>
    </location>
</feature>
<dbReference type="PANTHER" id="PTHR21597:SF0">
    <property type="entry name" value="THO COMPLEX SUBUNIT 2"/>
    <property type="match status" value="1"/>
</dbReference>
<proteinExistence type="predicted"/>
<feature type="domain" description="THO complex subunit 2 N-terminal" evidence="3">
    <location>
        <begin position="141"/>
        <end position="277"/>
    </location>
</feature>
<dbReference type="PANTHER" id="PTHR21597">
    <property type="entry name" value="THO2 PROTEIN"/>
    <property type="match status" value="1"/>
</dbReference>
<evidence type="ECO:0000313" key="4">
    <source>
        <dbReference type="EMBL" id="KAK4538121.1"/>
    </source>
</evidence>
<keyword evidence="5" id="KW-1185">Reference proteome</keyword>
<feature type="region of interest" description="Disordered" evidence="1">
    <location>
        <begin position="895"/>
        <end position="919"/>
    </location>
</feature>
<accession>A0AAV9J1G8</accession>
<evidence type="ECO:0000259" key="2">
    <source>
        <dbReference type="Pfam" id="PF11262"/>
    </source>
</evidence>
<dbReference type="Pfam" id="PF11262">
    <property type="entry name" value="Tho2"/>
    <property type="match status" value="1"/>
</dbReference>
<evidence type="ECO:0000313" key="5">
    <source>
        <dbReference type="Proteomes" id="UP001301350"/>
    </source>
</evidence>
<dbReference type="Proteomes" id="UP001301350">
    <property type="component" value="Unassembled WGS sequence"/>
</dbReference>
<feature type="compositionally biased region" description="Basic residues" evidence="1">
    <location>
        <begin position="1352"/>
        <end position="1361"/>
    </location>
</feature>
<dbReference type="GO" id="GO:0006397">
    <property type="term" value="P:mRNA processing"/>
    <property type="evidence" value="ECO:0007669"/>
    <property type="project" value="InterPro"/>
</dbReference>
<dbReference type="EMBL" id="JANCYW010000016">
    <property type="protein sequence ID" value="KAK4538121.1"/>
    <property type="molecule type" value="Genomic_DNA"/>
</dbReference>
<feature type="region of interest" description="Disordered" evidence="1">
    <location>
        <begin position="1334"/>
        <end position="1361"/>
    </location>
</feature>
<dbReference type="InterPro" id="IPR021418">
    <property type="entry name" value="THO_THOC2_C"/>
</dbReference>
<dbReference type="Pfam" id="PF16134">
    <property type="entry name" value="THOC2_N"/>
    <property type="match status" value="1"/>
</dbReference>
<dbReference type="GO" id="GO:0003729">
    <property type="term" value="F:mRNA binding"/>
    <property type="evidence" value="ECO:0007669"/>
    <property type="project" value="TreeGrafter"/>
</dbReference>
<dbReference type="GO" id="GO:0006406">
    <property type="term" value="P:mRNA export from nucleus"/>
    <property type="evidence" value="ECO:0007669"/>
    <property type="project" value="InterPro"/>
</dbReference>
<comment type="caution">
    <text evidence="4">The sequence shown here is derived from an EMBL/GenBank/DDBJ whole genome shotgun (WGS) entry which is preliminary data.</text>
</comment>
<feature type="compositionally biased region" description="Low complexity" evidence="1">
    <location>
        <begin position="1334"/>
        <end position="1351"/>
    </location>
</feature>
<reference evidence="4 5" key="1">
    <citation type="submission" date="2022-07" db="EMBL/GenBank/DDBJ databases">
        <title>Genome-wide signatures of adaptation to extreme environments.</title>
        <authorList>
            <person name="Cho C.H."/>
            <person name="Yoon H.S."/>
        </authorList>
    </citation>
    <scope>NUCLEOTIDE SEQUENCE [LARGE SCALE GENOMIC DNA]</scope>
    <source>
        <strain evidence="4 5">DBV 063 E5</strain>
    </source>
</reference>
<name>A0AAV9J1G8_CYACA</name>
<organism evidence="4 5">
    <name type="scientific">Cyanidium caldarium</name>
    <name type="common">Red alga</name>
    <dbReference type="NCBI Taxonomy" id="2771"/>
    <lineage>
        <taxon>Eukaryota</taxon>
        <taxon>Rhodophyta</taxon>
        <taxon>Bangiophyceae</taxon>
        <taxon>Cyanidiales</taxon>
        <taxon>Cyanidiaceae</taxon>
        <taxon>Cyanidium</taxon>
    </lineage>
</organism>
<feature type="domain" description="THO complex subunitTHOC2 C-terminal" evidence="2">
    <location>
        <begin position="1113"/>
        <end position="1323"/>
    </location>
</feature>
<sequence length="1361" mass="150063">MPPKKRKAVAAAAAETSTEPRAVAAPQTDGTLDRRVLERLKWTARAVRTVREWLGVREAVDVSDTSRAAEVEEGVADVQDCVNRLQQLADAWGGSHPDDAERARREVAQVLGDCLAGCARQLASEHRHQQEKVGAWPDRLNILVKALIAAGVLDRPVLWTQWEPALLETCHLLPESEPTVDTWTKRVRRTHTRHLYTQHVYNLLREAPDGYAQLVLFLAEVLRWTSRSTAPGAAASPHATCGYQPPESAEAAWRTVTLLMGRFCLEVNRCIDLLLQALVSEMQHTAAAGPTYATAASATDSNDERGVPGANEALDAAAVHPVVRAVWRHRGFRLIIDMLSRLPRANLVQVLGFRLQQRQQQQQQQQSLEEAPDTRIRSSAQSTYRVTALLIVLRVVRLREVWPHLLPADELPSECLPPSRISDAVQHTAATVDLDVHTRDRWDALQTQLSEWSRSVGRVNLAGSSSTAASRRPSAPVTFVSSTEAWPSPSLATLWAHLAGGTVLRPDVGKLGVLAALVEVNAWPLVQRWMGARWGDGQVAHARVRLACACWPLREALLQYVDRQVPPLFDEDAWISLECRAVLERAGGAVGGVARGAPTASISASALVSLGAYLGGNIAQRPQLLHRVLVGAMDLAPVWRRQLVQQVLLPAWLASHGEPTVARRLCFHRCSPLTAWPWRERYAAYVQFERGEDASGTAVLQTCLHALHRTAVRRQLRRLSADNVTDIARTLTPALLSDPWSVARVMSDTARSYENLIPVMAAALAERVPPFTAADASASASSASAAWVDVFAAVLLDELSVMDRPRWKGDGSGVAAWWSNLVEWVVAFAEQVAGRVHVPETAAPTVGDDLLDALLHMVMRRLLAAEVAFAPLLQRLLERLGDTAPWNDEMMSEEELRQARRQYQSPETTESDATESAGAGRLRQALQRTRLAVPLVMTLAQCRQQLLGQPAVFRRHSLRTVLHASDLLQSATVQLLWFVRRCLARTTALEEREAVLGALPAPTDLVQRHRLSVDTVWRLVSLRRVGADDEPLDAESVLQVMHLAQEPPIAADGKHRVTATPLPHCLSPTFLDCFWWQSHVPDTVRPEWFRVAPSASDAVDATRASADALLRMERVTDAVLEWCVWPRLTAAPFEYLYCLEWVQRLAAAPDVSPLNILLLLTRLFKGAFATLQSATRSESVRLARLLRGALQLVRQWHQAGAEAWQAERGPRPSFYTQAGTRCEWSQFVRWMEWMQERMVQAAVATMRVEMAGGEASATAVVNALTALSVLVDVFPLEGMAGADAERLQQAVGEWVVEGGNARVAEVGAREDIIALATSYLGRLRARFRVGNGVPARTVSSSSSRSPRPTAGRPRHRHPPSS</sequence>